<dbReference type="RefSeq" id="WP_045448183.1">
    <property type="nucleotide sequence ID" value="NZ_BBIO01000014.1"/>
</dbReference>
<evidence type="ECO:0000259" key="2">
    <source>
        <dbReference type="PROSITE" id="PS50164"/>
    </source>
</evidence>
<organism evidence="3 4">
    <name type="scientific">Tepidicaulis marinus</name>
    <dbReference type="NCBI Taxonomy" id="1333998"/>
    <lineage>
        <taxon>Bacteria</taxon>
        <taxon>Pseudomonadati</taxon>
        <taxon>Pseudomonadota</taxon>
        <taxon>Alphaproteobacteria</taxon>
        <taxon>Hyphomicrobiales</taxon>
        <taxon>Parvibaculaceae</taxon>
        <taxon>Tepidicaulis</taxon>
    </lineage>
</organism>
<dbReference type="PROSITE" id="PS50164">
    <property type="entry name" value="GIY_YIG"/>
    <property type="match status" value="1"/>
</dbReference>
<dbReference type="SMART" id="SM00465">
    <property type="entry name" value="GIYc"/>
    <property type="match status" value="1"/>
</dbReference>
<comment type="caution">
    <text evidence="3">The sequence shown here is derived from an EMBL/GenBank/DDBJ whole genome shotgun (WGS) entry which is preliminary data.</text>
</comment>
<evidence type="ECO:0000313" key="3">
    <source>
        <dbReference type="EMBL" id="GAK46041.1"/>
    </source>
</evidence>
<evidence type="ECO:0000313" key="4">
    <source>
        <dbReference type="Proteomes" id="UP000028702"/>
    </source>
</evidence>
<comment type="similarity">
    <text evidence="1">Belongs to the UPF0213 family.</text>
</comment>
<dbReference type="PANTHER" id="PTHR34477">
    <property type="entry name" value="UPF0213 PROTEIN YHBQ"/>
    <property type="match status" value="1"/>
</dbReference>
<dbReference type="SUPFAM" id="SSF82771">
    <property type="entry name" value="GIY-YIG endonuclease"/>
    <property type="match status" value="1"/>
</dbReference>
<reference evidence="3 4" key="1">
    <citation type="submission" date="2014-07" db="EMBL/GenBank/DDBJ databases">
        <title>Tepidicaulis marinum gen. nov., sp. nov., a novel marine bacterium denitrifying nitrate to nitrous oxide strictly under microaerobic conditions.</title>
        <authorList>
            <person name="Takeuchi M."/>
            <person name="Yamagishi T."/>
            <person name="Kamagata Y."/>
            <person name="Oshima K."/>
            <person name="Hattori M."/>
            <person name="Katayama T."/>
            <person name="Hanada S."/>
            <person name="Tamaki H."/>
            <person name="Marumo K."/>
            <person name="Maeda H."/>
            <person name="Nedachi M."/>
            <person name="Iwasaki W."/>
            <person name="Suwa Y."/>
            <person name="Sakata S."/>
        </authorList>
    </citation>
    <scope>NUCLEOTIDE SEQUENCE [LARGE SCALE GENOMIC DNA]</scope>
    <source>
        <strain evidence="3 4">MA2</strain>
    </source>
</reference>
<dbReference type="Proteomes" id="UP000028702">
    <property type="component" value="Unassembled WGS sequence"/>
</dbReference>
<dbReference type="Pfam" id="PF01541">
    <property type="entry name" value="GIY-YIG"/>
    <property type="match status" value="1"/>
</dbReference>
<dbReference type="AlphaFoldDB" id="A0A081BDC3"/>
<sequence>MTDYYVYILANRRRGTLYVGVTNDLLRRVHEHKSEAADGFTKCYGVKQLVWFEATPDIEEAIRAEKRIKRWRRDYKIAMIEDRNPDWLDLFDELVR</sequence>
<protein>
    <submittedName>
        <fullName evidence="3">Excinuclease ABC subunit C</fullName>
    </submittedName>
</protein>
<feature type="domain" description="GIY-YIG" evidence="2">
    <location>
        <begin position="2"/>
        <end position="78"/>
    </location>
</feature>
<dbReference type="STRING" id="1333998.M2A_2540"/>
<dbReference type="CDD" id="cd10448">
    <property type="entry name" value="GIY-YIG_unchar_3"/>
    <property type="match status" value="1"/>
</dbReference>
<accession>A0A081BDC3</accession>
<gene>
    <name evidence="3" type="ORF">M2A_2540</name>
</gene>
<evidence type="ECO:0000256" key="1">
    <source>
        <dbReference type="ARBA" id="ARBA00007435"/>
    </source>
</evidence>
<dbReference type="EMBL" id="BBIO01000014">
    <property type="protein sequence ID" value="GAK46041.1"/>
    <property type="molecule type" value="Genomic_DNA"/>
</dbReference>
<dbReference type="Gene3D" id="3.40.1440.10">
    <property type="entry name" value="GIY-YIG endonuclease"/>
    <property type="match status" value="1"/>
</dbReference>
<name>A0A081BDC3_9HYPH</name>
<dbReference type="PANTHER" id="PTHR34477:SF5">
    <property type="entry name" value="BSL5627 PROTEIN"/>
    <property type="match status" value="1"/>
</dbReference>
<keyword evidence="4" id="KW-1185">Reference proteome</keyword>
<dbReference type="InterPro" id="IPR000305">
    <property type="entry name" value="GIY-YIG_endonuc"/>
</dbReference>
<dbReference type="InterPro" id="IPR035901">
    <property type="entry name" value="GIY-YIG_endonuc_sf"/>
</dbReference>
<dbReference type="eggNOG" id="COG2827">
    <property type="taxonomic scope" value="Bacteria"/>
</dbReference>
<dbReference type="InterPro" id="IPR050190">
    <property type="entry name" value="UPF0213_domain"/>
</dbReference>
<proteinExistence type="inferred from homology"/>